<accession>M2R2Q9</accession>
<dbReference type="GO" id="GO:0005634">
    <property type="term" value="C:nucleus"/>
    <property type="evidence" value="ECO:0007669"/>
    <property type="project" value="TreeGrafter"/>
</dbReference>
<dbReference type="Proteomes" id="UP000016930">
    <property type="component" value="Unassembled WGS sequence"/>
</dbReference>
<dbReference type="PANTHER" id="PTHR32379:SF1">
    <property type="entry name" value="GUANIDINOACETATE N-METHYLTRANSFERASE"/>
    <property type="match status" value="1"/>
</dbReference>
<dbReference type="GO" id="GO:0019702">
    <property type="term" value="F:protein arginine N5-methyltransferase activity"/>
    <property type="evidence" value="ECO:0007669"/>
    <property type="project" value="TreeGrafter"/>
</dbReference>
<gene>
    <name evidence="2" type="ORF">CERSUDRAFT_112556</name>
</gene>
<dbReference type="SUPFAM" id="SSF53335">
    <property type="entry name" value="S-adenosyl-L-methionine-dependent methyltransferases"/>
    <property type="match status" value="1"/>
</dbReference>
<name>M2R2Q9_CERS8</name>
<dbReference type="EMBL" id="KB445794">
    <property type="protein sequence ID" value="EMD38825.1"/>
    <property type="molecule type" value="Genomic_DNA"/>
</dbReference>
<dbReference type="InterPro" id="IPR002110">
    <property type="entry name" value="Ankyrin_rpt"/>
</dbReference>
<dbReference type="PROSITE" id="PS50297">
    <property type="entry name" value="ANK_REP_REGION"/>
    <property type="match status" value="1"/>
</dbReference>
<dbReference type="InterPro" id="IPR029063">
    <property type="entry name" value="SAM-dependent_MTases_sf"/>
</dbReference>
<proteinExistence type="predicted"/>
<reference evidence="2 3" key="1">
    <citation type="journal article" date="2012" name="Proc. Natl. Acad. Sci. U.S.A.">
        <title>Comparative genomics of Ceriporiopsis subvermispora and Phanerochaete chrysosporium provide insight into selective ligninolysis.</title>
        <authorList>
            <person name="Fernandez-Fueyo E."/>
            <person name="Ruiz-Duenas F.J."/>
            <person name="Ferreira P."/>
            <person name="Floudas D."/>
            <person name="Hibbett D.S."/>
            <person name="Canessa P."/>
            <person name="Larrondo L.F."/>
            <person name="James T.Y."/>
            <person name="Seelenfreund D."/>
            <person name="Lobos S."/>
            <person name="Polanco R."/>
            <person name="Tello M."/>
            <person name="Honda Y."/>
            <person name="Watanabe T."/>
            <person name="Watanabe T."/>
            <person name="Ryu J.S."/>
            <person name="Kubicek C.P."/>
            <person name="Schmoll M."/>
            <person name="Gaskell J."/>
            <person name="Hammel K.E."/>
            <person name="St John F.J."/>
            <person name="Vanden Wymelenberg A."/>
            <person name="Sabat G."/>
            <person name="Splinter BonDurant S."/>
            <person name="Syed K."/>
            <person name="Yadav J.S."/>
            <person name="Doddapaneni H."/>
            <person name="Subramanian V."/>
            <person name="Lavin J.L."/>
            <person name="Oguiza J.A."/>
            <person name="Perez G."/>
            <person name="Pisabarro A.G."/>
            <person name="Ramirez L."/>
            <person name="Santoyo F."/>
            <person name="Master E."/>
            <person name="Coutinho P.M."/>
            <person name="Henrissat B."/>
            <person name="Lombard V."/>
            <person name="Magnuson J.K."/>
            <person name="Kuees U."/>
            <person name="Hori C."/>
            <person name="Igarashi K."/>
            <person name="Samejima M."/>
            <person name="Held B.W."/>
            <person name="Barry K.W."/>
            <person name="LaButti K.M."/>
            <person name="Lapidus A."/>
            <person name="Lindquist E.A."/>
            <person name="Lucas S.M."/>
            <person name="Riley R."/>
            <person name="Salamov A.A."/>
            <person name="Hoffmeister D."/>
            <person name="Schwenk D."/>
            <person name="Hadar Y."/>
            <person name="Yarden O."/>
            <person name="de Vries R.P."/>
            <person name="Wiebenga A."/>
            <person name="Stenlid J."/>
            <person name="Eastwood D."/>
            <person name="Grigoriev I.V."/>
            <person name="Berka R.M."/>
            <person name="Blanchette R.A."/>
            <person name="Kersten P."/>
            <person name="Martinez A.T."/>
            <person name="Vicuna R."/>
            <person name="Cullen D."/>
        </authorList>
    </citation>
    <scope>NUCLEOTIDE SEQUENCE [LARGE SCALE GENOMIC DNA]</scope>
    <source>
        <strain evidence="2 3">B</strain>
    </source>
</reference>
<organism evidence="2 3">
    <name type="scientific">Ceriporiopsis subvermispora (strain B)</name>
    <name type="common">White-rot fungus</name>
    <name type="synonym">Gelatoporia subvermispora</name>
    <dbReference type="NCBI Taxonomy" id="914234"/>
    <lineage>
        <taxon>Eukaryota</taxon>
        <taxon>Fungi</taxon>
        <taxon>Dikarya</taxon>
        <taxon>Basidiomycota</taxon>
        <taxon>Agaricomycotina</taxon>
        <taxon>Agaricomycetes</taxon>
        <taxon>Polyporales</taxon>
        <taxon>Gelatoporiaceae</taxon>
        <taxon>Gelatoporia</taxon>
    </lineage>
</organism>
<evidence type="ECO:0000313" key="3">
    <source>
        <dbReference type="Proteomes" id="UP000016930"/>
    </source>
</evidence>
<dbReference type="Gene3D" id="1.25.40.20">
    <property type="entry name" value="Ankyrin repeat-containing domain"/>
    <property type="match status" value="1"/>
</dbReference>
<dbReference type="InterPro" id="IPR036770">
    <property type="entry name" value="Ankyrin_rpt-contain_sf"/>
</dbReference>
<dbReference type="Pfam" id="PF12796">
    <property type="entry name" value="Ank_2"/>
    <property type="match status" value="1"/>
</dbReference>
<dbReference type="PANTHER" id="PTHR32379">
    <property type="entry name" value="GUANIDINOACETATE N-METHYLTRANSFERASE"/>
    <property type="match status" value="1"/>
</dbReference>
<feature type="repeat" description="ANK" evidence="1">
    <location>
        <begin position="66"/>
        <end position="98"/>
    </location>
</feature>
<evidence type="ECO:0000256" key="1">
    <source>
        <dbReference type="PROSITE-ProRule" id="PRU00023"/>
    </source>
</evidence>
<dbReference type="Gene3D" id="3.40.50.150">
    <property type="entry name" value="Vaccinia Virus protein VP39"/>
    <property type="match status" value="1"/>
</dbReference>
<keyword evidence="1" id="KW-0040">ANK repeat</keyword>
<dbReference type="AlphaFoldDB" id="M2R2Q9"/>
<dbReference type="HOGENOM" id="CLU_033831_1_2_1"/>
<dbReference type="CDD" id="cd02440">
    <property type="entry name" value="AdoMet_MTases"/>
    <property type="match status" value="1"/>
</dbReference>
<keyword evidence="3" id="KW-1185">Reference proteome</keyword>
<sequence>MDSEDGFYSGDMNSMFIGDGSMEGFMNALNDLPSQRLHNAINGPLETIKHLVLDCGASLLYQDPIDYCTALHLAADAGRSETVKWLLEAGTPWDIANKMDQTAGDIALCAGYKKCFKAFLEGAVEQEYGWWWGVREVLTPENRNWLKIGSRKRKYDNTNDDYLRSWVLYEKPEPHDSNTIAMITKEGTGVMMEWERPLMKETARLLCKDMGEGISILNIGFGLGIIDSYFQEYGPANHTIIEGHPQCLQYMRKNGWYDRPNVRILEGRWQDFIGPTARRNVKWPPIPGKTVKESQGLGRFDVVYFDTFQEGYVGHLEILKCVPRLLSGPKAKFSFFHGHSRRDRFAYDVYTIVASRHANDLGLTTEWTDCWIDPKTMWYSLDEPETGDSDGGLYPYKIPISMLAPTVPRHHVPNCGWVALHQYEKPIQGVST</sequence>
<dbReference type="STRING" id="914234.M2R2Q9"/>
<dbReference type="OrthoDB" id="19014at2759"/>
<dbReference type="InterPro" id="IPR051038">
    <property type="entry name" value="RMT2/GAMT_Mtase"/>
</dbReference>
<dbReference type="SUPFAM" id="SSF48403">
    <property type="entry name" value="Ankyrin repeat"/>
    <property type="match status" value="1"/>
</dbReference>
<dbReference type="SMART" id="SM00248">
    <property type="entry name" value="ANK"/>
    <property type="match status" value="2"/>
</dbReference>
<dbReference type="PROSITE" id="PS50088">
    <property type="entry name" value="ANK_REPEAT"/>
    <property type="match status" value="1"/>
</dbReference>
<protein>
    <submittedName>
        <fullName evidence="2">Uncharacterized protein</fullName>
    </submittedName>
</protein>
<dbReference type="GO" id="GO:0005737">
    <property type="term" value="C:cytoplasm"/>
    <property type="evidence" value="ECO:0007669"/>
    <property type="project" value="TreeGrafter"/>
</dbReference>
<evidence type="ECO:0000313" key="2">
    <source>
        <dbReference type="EMBL" id="EMD38825.1"/>
    </source>
</evidence>